<name>A0A2V3IT95_9FLOR</name>
<evidence type="ECO:0000313" key="3">
    <source>
        <dbReference type="Proteomes" id="UP000247409"/>
    </source>
</evidence>
<dbReference type="Proteomes" id="UP000247409">
    <property type="component" value="Unassembled WGS sequence"/>
</dbReference>
<keyword evidence="3" id="KW-1185">Reference proteome</keyword>
<protein>
    <submittedName>
        <fullName evidence="2">Uncharacterized protein</fullName>
    </submittedName>
</protein>
<evidence type="ECO:0000256" key="1">
    <source>
        <dbReference type="SAM" id="MobiDB-lite"/>
    </source>
</evidence>
<proteinExistence type="predicted"/>
<reference evidence="2 3" key="1">
    <citation type="journal article" date="2018" name="Mol. Biol. Evol.">
        <title>Analysis of the draft genome of the red seaweed Gracilariopsis chorda provides insights into genome size evolution in Rhodophyta.</title>
        <authorList>
            <person name="Lee J."/>
            <person name="Yang E.C."/>
            <person name="Graf L."/>
            <person name="Yang J.H."/>
            <person name="Qiu H."/>
            <person name="Zel Zion U."/>
            <person name="Chan C.X."/>
            <person name="Stephens T.G."/>
            <person name="Weber A.P.M."/>
            <person name="Boo G.H."/>
            <person name="Boo S.M."/>
            <person name="Kim K.M."/>
            <person name="Shin Y."/>
            <person name="Jung M."/>
            <person name="Lee S.J."/>
            <person name="Yim H.S."/>
            <person name="Lee J.H."/>
            <person name="Bhattacharya D."/>
            <person name="Yoon H.S."/>
        </authorList>
    </citation>
    <scope>NUCLEOTIDE SEQUENCE [LARGE SCALE GENOMIC DNA]</scope>
    <source>
        <strain evidence="2 3">SKKU-2015</strain>
        <tissue evidence="2">Whole body</tissue>
    </source>
</reference>
<feature type="region of interest" description="Disordered" evidence="1">
    <location>
        <begin position="61"/>
        <end position="80"/>
    </location>
</feature>
<dbReference type="EMBL" id="NBIV01000077">
    <property type="protein sequence ID" value="PXF44957.1"/>
    <property type="molecule type" value="Genomic_DNA"/>
</dbReference>
<gene>
    <name evidence="2" type="ORF">BWQ96_05321</name>
</gene>
<dbReference type="AlphaFoldDB" id="A0A2V3IT95"/>
<accession>A0A2V3IT95</accession>
<organism evidence="2 3">
    <name type="scientific">Gracilariopsis chorda</name>
    <dbReference type="NCBI Taxonomy" id="448386"/>
    <lineage>
        <taxon>Eukaryota</taxon>
        <taxon>Rhodophyta</taxon>
        <taxon>Florideophyceae</taxon>
        <taxon>Rhodymeniophycidae</taxon>
        <taxon>Gracilariales</taxon>
        <taxon>Gracilariaceae</taxon>
        <taxon>Gracilariopsis</taxon>
    </lineage>
</organism>
<comment type="caution">
    <text evidence="2">The sequence shown here is derived from an EMBL/GenBank/DDBJ whole genome shotgun (WGS) entry which is preliminary data.</text>
</comment>
<evidence type="ECO:0000313" key="2">
    <source>
        <dbReference type="EMBL" id="PXF44957.1"/>
    </source>
</evidence>
<sequence length="80" mass="8368">MSSNAAAASVAVAGRQAEHFGAFFFLYAQKNNLTVPNISTVMPASVLVSPLEMESVLLAEDEGEPEANDDATTIEAPILS</sequence>